<dbReference type="PATRIC" id="fig|1280948.3.peg.845"/>
<comment type="caution">
    <text evidence="7">The sequence shown here is derived from an EMBL/GenBank/DDBJ whole genome shotgun (WGS) entry which is preliminary data.</text>
</comment>
<dbReference type="Proteomes" id="UP000263957">
    <property type="component" value="Unassembled WGS sequence"/>
</dbReference>
<evidence type="ECO:0000313" key="8">
    <source>
        <dbReference type="Proteomes" id="UP000024547"/>
    </source>
</evidence>
<evidence type="ECO:0000256" key="3">
    <source>
        <dbReference type="ARBA" id="ARBA00022989"/>
    </source>
</evidence>
<feature type="transmembrane region" description="Helical" evidence="5">
    <location>
        <begin position="114"/>
        <end position="134"/>
    </location>
</feature>
<comment type="similarity">
    <text evidence="5">Belongs to the YciB family.</text>
</comment>
<dbReference type="eggNOG" id="COG2917">
    <property type="taxonomic scope" value="Bacteria"/>
</dbReference>
<feature type="transmembrane region" description="Helical" evidence="5">
    <location>
        <begin position="81"/>
        <end position="102"/>
    </location>
</feature>
<reference evidence="7 8" key="1">
    <citation type="journal article" date="2014" name="Antonie Van Leeuwenhoek">
        <title>Hyphomonas beringensis sp. nov. and Hyphomonas chukchiensis sp. nov., isolated from surface seawater of the Bering Sea and Chukchi Sea.</title>
        <authorList>
            <person name="Li C."/>
            <person name="Lai Q."/>
            <person name="Li G."/>
            <person name="Dong C."/>
            <person name="Wang J."/>
            <person name="Liao Y."/>
            <person name="Shao Z."/>
        </authorList>
    </citation>
    <scope>NUCLEOTIDE SEQUENCE [LARGE SCALE GENOMIC DNA]</scope>
    <source>
        <strain evidence="7 8">22II1-22F38</strain>
    </source>
</reference>
<keyword evidence="4 5" id="KW-0472">Membrane</keyword>
<feature type="transmembrane region" description="Helical" evidence="5">
    <location>
        <begin position="154"/>
        <end position="171"/>
    </location>
</feature>
<dbReference type="InterPro" id="IPR006008">
    <property type="entry name" value="YciB"/>
</dbReference>
<dbReference type="HAMAP" id="MF_00189">
    <property type="entry name" value="YciB"/>
    <property type="match status" value="1"/>
</dbReference>
<evidence type="ECO:0000313" key="6">
    <source>
        <dbReference type="EMBL" id="HBQ49721.1"/>
    </source>
</evidence>
<dbReference type="EMBL" id="DOGS01000252">
    <property type="protein sequence ID" value="HBQ49721.1"/>
    <property type="molecule type" value="Genomic_DNA"/>
</dbReference>
<keyword evidence="8" id="KW-1185">Reference proteome</keyword>
<comment type="subcellular location">
    <subcellularLocation>
        <location evidence="5">Cell inner membrane</location>
        <topology evidence="5">Multi-pass membrane protein</topology>
    </subcellularLocation>
</comment>
<evidence type="ECO:0000256" key="1">
    <source>
        <dbReference type="ARBA" id="ARBA00022475"/>
    </source>
</evidence>
<protein>
    <recommendedName>
        <fullName evidence="5">Inner membrane-spanning protein YciB</fullName>
    </recommendedName>
</protein>
<dbReference type="EMBL" id="AWFH01000003">
    <property type="protein sequence ID" value="KCZ64513.1"/>
    <property type="molecule type" value="Genomic_DNA"/>
</dbReference>
<evidence type="ECO:0000313" key="9">
    <source>
        <dbReference type="Proteomes" id="UP000263957"/>
    </source>
</evidence>
<organism evidence="7 8">
    <name type="scientific">Hyphomonas atlantica</name>
    <dbReference type="NCBI Taxonomy" id="1280948"/>
    <lineage>
        <taxon>Bacteria</taxon>
        <taxon>Pseudomonadati</taxon>
        <taxon>Pseudomonadota</taxon>
        <taxon>Alphaproteobacteria</taxon>
        <taxon>Hyphomonadales</taxon>
        <taxon>Hyphomonadaceae</taxon>
        <taxon>Hyphomonas</taxon>
    </lineage>
</organism>
<name>A0A059EA31_9PROT</name>
<keyword evidence="2 5" id="KW-0812">Transmembrane</keyword>
<dbReference type="PANTHER" id="PTHR36917">
    <property type="entry name" value="INTRACELLULAR SEPTATION PROTEIN A-RELATED"/>
    <property type="match status" value="1"/>
</dbReference>
<feature type="transmembrane region" description="Helical" evidence="5">
    <location>
        <begin position="183"/>
        <end position="202"/>
    </location>
</feature>
<dbReference type="OrthoDB" id="9788219at2"/>
<dbReference type="RefSeq" id="WP_035548896.1">
    <property type="nucleotide sequence ID" value="NZ_AWFH01000003.1"/>
</dbReference>
<keyword evidence="3 5" id="KW-1133">Transmembrane helix</keyword>
<accession>A0A059EA31</accession>
<proteinExistence type="inferred from homology"/>
<dbReference type="GO" id="GO:0005886">
    <property type="term" value="C:plasma membrane"/>
    <property type="evidence" value="ECO:0007669"/>
    <property type="project" value="UniProtKB-SubCell"/>
</dbReference>
<evidence type="ECO:0000256" key="2">
    <source>
        <dbReference type="ARBA" id="ARBA00022692"/>
    </source>
</evidence>
<dbReference type="AlphaFoldDB" id="A0A059EA31"/>
<keyword evidence="1 5" id="KW-1003">Cell membrane</keyword>
<reference evidence="6 9" key="2">
    <citation type="journal article" date="2018" name="Nat. Biotechnol.">
        <title>A standardized bacterial taxonomy based on genome phylogeny substantially revises the tree of life.</title>
        <authorList>
            <person name="Parks D.H."/>
            <person name="Chuvochina M."/>
            <person name="Waite D.W."/>
            <person name="Rinke C."/>
            <person name="Skarshewski A."/>
            <person name="Chaumeil P.A."/>
            <person name="Hugenholtz P."/>
        </authorList>
    </citation>
    <scope>NUCLEOTIDE SEQUENCE [LARGE SCALE GENOMIC DNA]</scope>
    <source>
        <strain evidence="6">UBA10378</strain>
    </source>
</reference>
<feature type="transmembrane region" description="Helical" evidence="5">
    <location>
        <begin position="55"/>
        <end position="75"/>
    </location>
</feature>
<keyword evidence="5" id="KW-0997">Cell inner membrane</keyword>
<dbReference type="STRING" id="1280948.HY36_13035"/>
<sequence>MTEPNKATQSADVGDAAAKAGNIWTEIGPTLAFIIIYNVMLRFPEGDGLFTKDTALYWATGILIIATFVVIGQKLLKKERIPPFLLVSSFLIGSFGTAGILLQSKLFLFIKPTIINLLYAGVIFGGLAVGRNIWKMLFHSVFDLPDHAWKTLAIRWGLYFVAMAIWNEFLWRNFSEATWANWKLGNIVIGVLFAVANVPYTLKHMRQSETPDA</sequence>
<evidence type="ECO:0000313" key="7">
    <source>
        <dbReference type="EMBL" id="KCZ64513.1"/>
    </source>
</evidence>
<feature type="transmembrane region" description="Helical" evidence="5">
    <location>
        <begin position="23"/>
        <end position="43"/>
    </location>
</feature>
<gene>
    <name evidence="5" type="primary">yciB</name>
    <name evidence="6" type="ORF">DD728_12740</name>
    <name evidence="7" type="ORF">HY36_13035</name>
</gene>
<dbReference type="Proteomes" id="UP000024547">
    <property type="component" value="Unassembled WGS sequence"/>
</dbReference>
<comment type="function">
    <text evidence="5">Plays a role in cell envelope biogenesis, maintenance of cell envelope integrity and membrane homeostasis.</text>
</comment>
<dbReference type="Pfam" id="PF04279">
    <property type="entry name" value="IspA"/>
    <property type="match status" value="1"/>
</dbReference>
<dbReference type="PANTHER" id="PTHR36917:SF1">
    <property type="entry name" value="INNER MEMBRANE-SPANNING PROTEIN YCIB"/>
    <property type="match status" value="1"/>
</dbReference>
<evidence type="ECO:0000256" key="4">
    <source>
        <dbReference type="ARBA" id="ARBA00023136"/>
    </source>
</evidence>
<evidence type="ECO:0000256" key="5">
    <source>
        <dbReference type="HAMAP-Rule" id="MF_00189"/>
    </source>
</evidence>